<protein>
    <submittedName>
        <fullName evidence="1">Uncharacterized protein</fullName>
    </submittedName>
</protein>
<dbReference type="Proteomes" id="UP001162992">
    <property type="component" value="Chromosome 6"/>
</dbReference>
<gene>
    <name evidence="1" type="ORF">O6H91_06G096800</name>
</gene>
<organism evidence="1 2">
    <name type="scientific">Diphasiastrum complanatum</name>
    <name type="common">Issler's clubmoss</name>
    <name type="synonym">Lycopodium complanatum</name>
    <dbReference type="NCBI Taxonomy" id="34168"/>
    <lineage>
        <taxon>Eukaryota</taxon>
        <taxon>Viridiplantae</taxon>
        <taxon>Streptophyta</taxon>
        <taxon>Embryophyta</taxon>
        <taxon>Tracheophyta</taxon>
        <taxon>Lycopodiopsida</taxon>
        <taxon>Lycopodiales</taxon>
        <taxon>Lycopodiaceae</taxon>
        <taxon>Lycopodioideae</taxon>
        <taxon>Diphasiastrum</taxon>
    </lineage>
</organism>
<keyword evidence="2" id="KW-1185">Reference proteome</keyword>
<proteinExistence type="predicted"/>
<evidence type="ECO:0000313" key="1">
    <source>
        <dbReference type="EMBL" id="KAJ7553406.1"/>
    </source>
</evidence>
<reference evidence="2" key="1">
    <citation type="journal article" date="2024" name="Proc. Natl. Acad. Sci. U.S.A.">
        <title>Extraordinary preservation of gene collinearity over three hundred million years revealed in homosporous lycophytes.</title>
        <authorList>
            <person name="Li C."/>
            <person name="Wickell D."/>
            <person name="Kuo L.Y."/>
            <person name="Chen X."/>
            <person name="Nie B."/>
            <person name="Liao X."/>
            <person name="Peng D."/>
            <person name="Ji J."/>
            <person name="Jenkins J."/>
            <person name="Williams M."/>
            <person name="Shu S."/>
            <person name="Plott C."/>
            <person name="Barry K."/>
            <person name="Rajasekar S."/>
            <person name="Grimwood J."/>
            <person name="Han X."/>
            <person name="Sun S."/>
            <person name="Hou Z."/>
            <person name="He W."/>
            <person name="Dai G."/>
            <person name="Sun C."/>
            <person name="Schmutz J."/>
            <person name="Leebens-Mack J.H."/>
            <person name="Li F.W."/>
            <person name="Wang L."/>
        </authorList>
    </citation>
    <scope>NUCLEOTIDE SEQUENCE [LARGE SCALE GENOMIC DNA]</scope>
    <source>
        <strain evidence="2">cv. PW_Plant_1</strain>
    </source>
</reference>
<accession>A0ACC2DGI0</accession>
<name>A0ACC2DGI0_DIPCM</name>
<sequence>MYNDFHEMRCQKIKSVERTNVRHCTSHRPLGHDYEQALHCSRGKSISIVQHCTTAACSSLHRACRYHTQSLTRRLQWLTSFPATLSSQHNVNIDNIEKR</sequence>
<evidence type="ECO:0000313" key="2">
    <source>
        <dbReference type="Proteomes" id="UP001162992"/>
    </source>
</evidence>
<dbReference type="EMBL" id="CM055097">
    <property type="protein sequence ID" value="KAJ7553406.1"/>
    <property type="molecule type" value="Genomic_DNA"/>
</dbReference>
<comment type="caution">
    <text evidence="1">The sequence shown here is derived from an EMBL/GenBank/DDBJ whole genome shotgun (WGS) entry which is preliminary data.</text>
</comment>